<feature type="binding site" evidence="7">
    <location>
        <begin position="78"/>
        <end position="80"/>
    </location>
    <ligand>
        <name>FMN</name>
        <dbReference type="ChEBI" id="CHEBI:58210"/>
    </ligand>
</feature>
<evidence type="ECO:0000256" key="5">
    <source>
        <dbReference type="ARBA" id="ARBA00024042"/>
    </source>
</evidence>
<dbReference type="RefSeq" id="WP_054017914.1">
    <property type="nucleotide sequence ID" value="NZ_BBYR01000002.1"/>
</dbReference>
<comment type="caution">
    <text evidence="9">The sequence shown here is derived from an EMBL/GenBank/DDBJ whole genome shotgun (WGS) entry which is preliminary data.</text>
</comment>
<dbReference type="GO" id="GO:0004460">
    <property type="term" value="F:L-lactate dehydrogenase (cytochrome) activity"/>
    <property type="evidence" value="ECO:0007669"/>
    <property type="project" value="UniProtKB-EC"/>
</dbReference>
<dbReference type="InterPro" id="IPR008259">
    <property type="entry name" value="FMN_hydac_DH_AS"/>
</dbReference>
<dbReference type="InterPro" id="IPR013785">
    <property type="entry name" value="Aldolase_TIM"/>
</dbReference>
<dbReference type="PANTHER" id="PTHR10578">
    <property type="entry name" value="S -2-HYDROXY-ACID OXIDASE-RELATED"/>
    <property type="match status" value="1"/>
</dbReference>
<dbReference type="PROSITE" id="PS51349">
    <property type="entry name" value="FMN_HYDROXY_ACID_DH_2"/>
    <property type="match status" value="1"/>
</dbReference>
<evidence type="ECO:0000256" key="1">
    <source>
        <dbReference type="ARBA" id="ARBA00001917"/>
    </source>
</evidence>
<keyword evidence="4 9" id="KW-0560">Oxidoreductase</keyword>
<name>A0A0K8NTQ4_PISS1</name>
<dbReference type="Pfam" id="PF01070">
    <property type="entry name" value="FMN_dh"/>
    <property type="match status" value="1"/>
</dbReference>
<keyword evidence="10" id="KW-1185">Reference proteome</keyword>
<dbReference type="NCBIfam" id="NF008398">
    <property type="entry name" value="PRK11197.1"/>
    <property type="match status" value="1"/>
</dbReference>
<feature type="binding site" evidence="7">
    <location>
        <position position="279"/>
    </location>
    <ligand>
        <name>glyoxylate</name>
        <dbReference type="ChEBI" id="CHEBI:36655"/>
    </ligand>
</feature>
<reference evidence="10" key="1">
    <citation type="submission" date="2015-07" db="EMBL/GenBank/DDBJ databases">
        <title>Discovery of a poly(ethylene terephthalate assimilation.</title>
        <authorList>
            <person name="Yoshida S."/>
            <person name="Hiraga K."/>
            <person name="Takehana T."/>
            <person name="Taniguchi I."/>
            <person name="Yamaji H."/>
            <person name="Maeda Y."/>
            <person name="Toyohara K."/>
            <person name="Miyamoto K."/>
            <person name="Kimura Y."/>
            <person name="Oda K."/>
        </authorList>
    </citation>
    <scope>NUCLEOTIDE SEQUENCE [LARGE SCALE GENOMIC DNA]</scope>
    <source>
        <strain evidence="10">NBRC 110686 / TISTR 2288 / 201-F6</strain>
    </source>
</reference>
<dbReference type="EMBL" id="BBYR01000002">
    <property type="protein sequence ID" value="GAP33743.1"/>
    <property type="molecule type" value="Genomic_DNA"/>
</dbReference>
<feature type="binding site" evidence="7">
    <location>
        <position position="25"/>
    </location>
    <ligand>
        <name>glyoxylate</name>
        <dbReference type="ChEBI" id="CHEBI:36655"/>
    </ligand>
</feature>
<evidence type="ECO:0000259" key="8">
    <source>
        <dbReference type="PROSITE" id="PS51349"/>
    </source>
</evidence>
<dbReference type="PIRSF" id="PIRSF000138">
    <property type="entry name" value="Al-hdrx_acd_dh"/>
    <property type="match status" value="1"/>
</dbReference>
<feature type="binding site" evidence="7">
    <location>
        <position position="276"/>
    </location>
    <ligand>
        <name>glyoxylate</name>
        <dbReference type="ChEBI" id="CHEBI:36655"/>
    </ligand>
</feature>
<evidence type="ECO:0000313" key="10">
    <source>
        <dbReference type="Proteomes" id="UP000037660"/>
    </source>
</evidence>
<dbReference type="AlphaFoldDB" id="A0A0K8NTQ4"/>
<feature type="binding site" evidence="7">
    <location>
        <position position="252"/>
    </location>
    <ligand>
        <name>FMN</name>
        <dbReference type="ChEBI" id="CHEBI:58210"/>
    </ligand>
</feature>
<dbReference type="PROSITE" id="PS00557">
    <property type="entry name" value="FMN_HYDROXY_ACID_DH_1"/>
    <property type="match status" value="1"/>
</dbReference>
<accession>A0A0K8NTQ4</accession>
<feature type="binding site" evidence="7">
    <location>
        <position position="274"/>
    </location>
    <ligand>
        <name>FMN</name>
        <dbReference type="ChEBI" id="CHEBI:58210"/>
    </ligand>
</feature>
<evidence type="ECO:0000256" key="4">
    <source>
        <dbReference type="ARBA" id="ARBA00023002"/>
    </source>
</evidence>
<evidence type="ECO:0000313" key="9">
    <source>
        <dbReference type="EMBL" id="GAP33743.1"/>
    </source>
</evidence>
<feature type="binding site" evidence="7">
    <location>
        <position position="130"/>
    </location>
    <ligand>
        <name>FMN</name>
        <dbReference type="ChEBI" id="CHEBI:58210"/>
    </ligand>
</feature>
<comment type="cofactor">
    <cofactor evidence="1">
        <name>FMN</name>
        <dbReference type="ChEBI" id="CHEBI:58210"/>
    </cofactor>
</comment>
<feature type="active site" description="Proton acceptor" evidence="6">
    <location>
        <position position="276"/>
    </location>
</feature>
<dbReference type="InterPro" id="IPR012133">
    <property type="entry name" value="Alpha-hydoxy_acid_DH_FMN"/>
</dbReference>
<sequence length="389" mass="42552">MPVITHVGDLQRLARRRVPRMFYDYADSGSWTESTYRANEHDFGKLLLRQRVAVNMEGRSTRTAMVGVDTAMPVAIAPTGLTGMQHADGEILAAQAAEAFGIPFTLSTMSICSIEDVAARTRAPFWFQLYVMKDRDFIERLIDRAKAARCGALMLTLDLQILGQRHKDLKNGLSAPPKPTLRNLLNLATKPRWCLGMLGTPRRSFGNIVGHAKGVGDLSSLSAWTAEQFDPALSWRDVEWIKRRWGGKLIIKGIMDVEDARLAADSGADALIVSNHGGRQLDGAPSSIAALPAIADAVGSRIEVWMDGGIRSGQDVLKAWALGARGTLIGRAFLYGLGAMGREGVTRTLQILHKELDLTMAFCGHTRLQDVDAGILLPGWRERLDGLAR</sequence>
<evidence type="ECO:0000256" key="2">
    <source>
        <dbReference type="ARBA" id="ARBA00022630"/>
    </source>
</evidence>
<evidence type="ECO:0000256" key="7">
    <source>
        <dbReference type="PIRSR" id="PIRSR000138-2"/>
    </source>
</evidence>
<feature type="binding site" evidence="7">
    <location>
        <begin position="330"/>
        <end position="331"/>
    </location>
    <ligand>
        <name>FMN</name>
        <dbReference type="ChEBI" id="CHEBI:58210"/>
    </ligand>
</feature>
<proteinExistence type="inferred from homology"/>
<dbReference type="OrthoDB" id="9770452at2"/>
<gene>
    <name evidence="9" type="ORF">ISF6_0998</name>
</gene>
<dbReference type="GO" id="GO:0009060">
    <property type="term" value="P:aerobic respiration"/>
    <property type="evidence" value="ECO:0007669"/>
    <property type="project" value="TreeGrafter"/>
</dbReference>
<organism evidence="9 10">
    <name type="scientific">Piscinibacter sakaiensis</name>
    <name type="common">Ideonella sakaiensis</name>
    <dbReference type="NCBI Taxonomy" id="1547922"/>
    <lineage>
        <taxon>Bacteria</taxon>
        <taxon>Pseudomonadati</taxon>
        <taxon>Pseudomonadota</taxon>
        <taxon>Betaproteobacteria</taxon>
        <taxon>Burkholderiales</taxon>
        <taxon>Sphaerotilaceae</taxon>
        <taxon>Piscinibacter</taxon>
    </lineage>
</organism>
<evidence type="ECO:0000256" key="6">
    <source>
        <dbReference type="PIRSR" id="PIRSR000138-1"/>
    </source>
</evidence>
<comment type="similarity">
    <text evidence="5">Belongs to the FMN-dependent alpha-hydroxy acid dehydrogenase family.</text>
</comment>
<dbReference type="Gene3D" id="3.20.20.70">
    <property type="entry name" value="Aldolase class I"/>
    <property type="match status" value="1"/>
</dbReference>
<dbReference type="CDD" id="cd02809">
    <property type="entry name" value="alpha_hydroxyacid_oxid_FMN"/>
    <property type="match status" value="1"/>
</dbReference>
<reference evidence="9 10" key="2">
    <citation type="journal article" date="2016" name="Science">
        <title>A bacterium that degrades and assimilates poly(ethylene terephthalate).</title>
        <authorList>
            <person name="Yoshida S."/>
            <person name="Hiraga K."/>
            <person name="Takehana T."/>
            <person name="Taniguchi I."/>
            <person name="Yamaji H."/>
            <person name="Maeda Y."/>
            <person name="Toyohara K."/>
            <person name="Miyamoto K."/>
            <person name="Kimura Y."/>
            <person name="Oda K."/>
        </authorList>
    </citation>
    <scope>NUCLEOTIDE SEQUENCE [LARGE SCALE GENOMIC DNA]</scope>
    <source>
        <strain evidence="10">NBRC 110686 / TISTR 2288 / 201-F6</strain>
    </source>
</reference>
<dbReference type="EC" id="1.1.2.3" evidence="9"/>
<dbReference type="Proteomes" id="UP000037660">
    <property type="component" value="Unassembled WGS sequence"/>
</dbReference>
<keyword evidence="3 7" id="KW-0288">FMN</keyword>
<dbReference type="PANTHER" id="PTHR10578:SF107">
    <property type="entry name" value="2-HYDROXYACID OXIDASE 1"/>
    <property type="match status" value="1"/>
</dbReference>
<evidence type="ECO:0000256" key="3">
    <source>
        <dbReference type="ARBA" id="ARBA00022643"/>
    </source>
</evidence>
<feature type="domain" description="FMN hydroxy acid dehydrogenase" evidence="8">
    <location>
        <begin position="1"/>
        <end position="381"/>
    </location>
</feature>
<protein>
    <submittedName>
        <fullName evidence="9">L-lactate dehydrogenase</fullName>
        <ecNumber evidence="9">1.1.2.3</ecNumber>
    </submittedName>
</protein>
<dbReference type="GO" id="GO:0005886">
    <property type="term" value="C:plasma membrane"/>
    <property type="evidence" value="ECO:0007669"/>
    <property type="project" value="TreeGrafter"/>
</dbReference>
<dbReference type="GO" id="GO:0010181">
    <property type="term" value="F:FMN binding"/>
    <property type="evidence" value="ECO:0007669"/>
    <property type="project" value="InterPro"/>
</dbReference>
<dbReference type="STRING" id="1547922.ISF6_0998"/>
<feature type="binding site" evidence="7">
    <location>
        <position position="107"/>
    </location>
    <ligand>
        <name>FMN</name>
        <dbReference type="ChEBI" id="CHEBI:58210"/>
    </ligand>
</feature>
<feature type="binding site" evidence="7">
    <location>
        <begin position="307"/>
        <end position="311"/>
    </location>
    <ligand>
        <name>FMN</name>
        <dbReference type="ChEBI" id="CHEBI:58210"/>
    </ligand>
</feature>
<feature type="binding site" evidence="7">
    <location>
        <position position="156"/>
    </location>
    <ligand>
        <name>FMN</name>
        <dbReference type="ChEBI" id="CHEBI:58210"/>
    </ligand>
</feature>
<dbReference type="InterPro" id="IPR037396">
    <property type="entry name" value="FMN_HAD"/>
</dbReference>
<feature type="binding site" evidence="7">
    <location>
        <position position="165"/>
    </location>
    <ligand>
        <name>glyoxylate</name>
        <dbReference type="ChEBI" id="CHEBI:36655"/>
    </ligand>
</feature>
<dbReference type="SUPFAM" id="SSF51395">
    <property type="entry name" value="FMN-linked oxidoreductases"/>
    <property type="match status" value="1"/>
</dbReference>
<feature type="binding site" evidence="7">
    <location>
        <position position="128"/>
    </location>
    <ligand>
        <name>FMN</name>
        <dbReference type="ChEBI" id="CHEBI:58210"/>
    </ligand>
</feature>
<dbReference type="GO" id="GO:0004459">
    <property type="term" value="F:L-lactate dehydrogenase (NAD+) activity"/>
    <property type="evidence" value="ECO:0007669"/>
    <property type="project" value="TreeGrafter"/>
</dbReference>
<dbReference type="InterPro" id="IPR000262">
    <property type="entry name" value="FMN-dep_DH"/>
</dbReference>
<keyword evidence="2 7" id="KW-0285">Flavoprotein</keyword>
<dbReference type="FunFam" id="3.20.20.70:FF:000029">
    <property type="entry name" value="L-lactate dehydrogenase"/>
    <property type="match status" value="1"/>
</dbReference>